<evidence type="ECO:0000259" key="2">
    <source>
        <dbReference type="PROSITE" id="PS51819"/>
    </source>
</evidence>
<protein>
    <submittedName>
        <fullName evidence="3">VOC family protein</fullName>
    </submittedName>
</protein>
<keyword evidence="4" id="KW-1185">Reference proteome</keyword>
<dbReference type="CDD" id="cd07255">
    <property type="entry name" value="VOC_BsCatE_like_N"/>
    <property type="match status" value="1"/>
</dbReference>
<comment type="caution">
    <text evidence="3">The sequence shown here is derived from an EMBL/GenBank/DDBJ whole genome shotgun (WGS) entry which is preliminary data.</text>
</comment>
<dbReference type="PANTHER" id="PTHR43279:SF1">
    <property type="entry name" value="CATECHOL-2,3-DIOXYGENASE"/>
    <property type="match status" value="1"/>
</dbReference>
<evidence type="ECO:0000313" key="4">
    <source>
        <dbReference type="Proteomes" id="UP000790580"/>
    </source>
</evidence>
<evidence type="ECO:0000313" key="3">
    <source>
        <dbReference type="EMBL" id="MBU9723728.1"/>
    </source>
</evidence>
<dbReference type="EMBL" id="JAHQCR010000086">
    <property type="protein sequence ID" value="MBU9723728.1"/>
    <property type="molecule type" value="Genomic_DNA"/>
</dbReference>
<dbReference type="PROSITE" id="PS51819">
    <property type="entry name" value="VOC"/>
    <property type="match status" value="2"/>
</dbReference>
<sequence length="283" mass="30836">MESKFFSKPTVYVGEVSINVINIEKSLQFYNEFLGLSVLEKGGRKAVLTADGTNPLLTLHQPEDVTGKKARTTGLFHFAILLPTRSDLSAFLNHLVQTGVQLGASDHLVSEALYISDPDGNGIEIYHDRLASEWDWVNGEVVMATEPLDGQGLLAESNESWNGFPPETVMGHIHLHVSSLEGSQEFYTKGLGFDIATSKYPGALFLSTGGYHHHIGLNVWNGEGASAPAKNSVGFVSYTLVYPNQEVRDKVVSNLTNIGVSVDKKDYRTEDPSGNEIVLVVGE</sequence>
<dbReference type="RefSeq" id="WP_088073211.1">
    <property type="nucleotide sequence ID" value="NZ_JAHQCR010000086.1"/>
</dbReference>
<organism evidence="3 4">
    <name type="scientific">Evansella alkalicola</name>
    <dbReference type="NCBI Taxonomy" id="745819"/>
    <lineage>
        <taxon>Bacteria</taxon>
        <taxon>Bacillati</taxon>
        <taxon>Bacillota</taxon>
        <taxon>Bacilli</taxon>
        <taxon>Bacillales</taxon>
        <taxon>Bacillaceae</taxon>
        <taxon>Evansella</taxon>
    </lineage>
</organism>
<dbReference type="PANTHER" id="PTHR43279">
    <property type="entry name" value="CATECHOL-2,3-DIOXYGENASE"/>
    <property type="match status" value="1"/>
</dbReference>
<dbReference type="SUPFAM" id="SSF54593">
    <property type="entry name" value="Glyoxalase/Bleomycin resistance protein/Dihydroxybiphenyl dioxygenase"/>
    <property type="match status" value="2"/>
</dbReference>
<dbReference type="InterPro" id="IPR029068">
    <property type="entry name" value="Glyas_Bleomycin-R_OHBP_Dase"/>
</dbReference>
<gene>
    <name evidence="3" type="ORF">KS407_20110</name>
</gene>
<keyword evidence="1" id="KW-0479">Metal-binding</keyword>
<feature type="domain" description="VOC" evidence="2">
    <location>
        <begin position="12"/>
        <end position="128"/>
    </location>
</feature>
<dbReference type="Gene3D" id="3.10.180.10">
    <property type="entry name" value="2,3-Dihydroxybiphenyl 1,2-Dioxygenase, domain 1"/>
    <property type="match status" value="2"/>
</dbReference>
<dbReference type="InterPro" id="IPR037523">
    <property type="entry name" value="VOC_core"/>
</dbReference>
<dbReference type="Pfam" id="PF00903">
    <property type="entry name" value="Glyoxalase"/>
    <property type="match status" value="1"/>
</dbReference>
<reference evidence="3 4" key="1">
    <citation type="submission" date="2021-06" db="EMBL/GenBank/DDBJ databases">
        <title>Bacillus sp. RD4P76, an endophyte from a halophyte.</title>
        <authorList>
            <person name="Sun J.-Q."/>
        </authorList>
    </citation>
    <scope>NUCLEOTIDE SEQUENCE [LARGE SCALE GENOMIC DNA]</scope>
    <source>
        <strain evidence="3 4">JCM 17098</strain>
    </source>
</reference>
<dbReference type="InterPro" id="IPR004360">
    <property type="entry name" value="Glyas_Fos-R_dOase_dom"/>
</dbReference>
<accession>A0ABS6JYQ6</accession>
<dbReference type="Proteomes" id="UP000790580">
    <property type="component" value="Unassembled WGS sequence"/>
</dbReference>
<dbReference type="CDD" id="cd16359">
    <property type="entry name" value="VOC_BsCatE_like_C"/>
    <property type="match status" value="1"/>
</dbReference>
<feature type="domain" description="VOC" evidence="2">
    <location>
        <begin position="169"/>
        <end position="282"/>
    </location>
</feature>
<evidence type="ECO:0000256" key="1">
    <source>
        <dbReference type="ARBA" id="ARBA00022723"/>
    </source>
</evidence>
<dbReference type="InterPro" id="IPR018146">
    <property type="entry name" value="Glyoxalase_1_CS"/>
</dbReference>
<name>A0ABS6JYQ6_9BACI</name>
<proteinExistence type="predicted"/>
<dbReference type="PROSITE" id="PS00934">
    <property type="entry name" value="GLYOXALASE_I_1"/>
    <property type="match status" value="1"/>
</dbReference>